<dbReference type="STRING" id="905079.L1J8H0"/>
<reference evidence="6" key="2">
    <citation type="submission" date="2012-11" db="EMBL/GenBank/DDBJ databases">
        <authorList>
            <person name="Kuo A."/>
            <person name="Curtis B.A."/>
            <person name="Tanifuji G."/>
            <person name="Burki F."/>
            <person name="Gruber A."/>
            <person name="Irimia M."/>
            <person name="Maruyama S."/>
            <person name="Arias M.C."/>
            <person name="Ball S.G."/>
            <person name="Gile G.H."/>
            <person name="Hirakawa Y."/>
            <person name="Hopkins J.F."/>
            <person name="Rensing S.A."/>
            <person name="Schmutz J."/>
            <person name="Symeonidi A."/>
            <person name="Elias M."/>
            <person name="Eveleigh R.J."/>
            <person name="Herman E.K."/>
            <person name="Klute M.J."/>
            <person name="Nakayama T."/>
            <person name="Obornik M."/>
            <person name="Reyes-Prieto A."/>
            <person name="Armbrust E.V."/>
            <person name="Aves S.J."/>
            <person name="Beiko R.G."/>
            <person name="Coutinho P."/>
            <person name="Dacks J.B."/>
            <person name="Durnford D.G."/>
            <person name="Fast N.M."/>
            <person name="Green B.R."/>
            <person name="Grisdale C."/>
            <person name="Hempe F."/>
            <person name="Henrissat B."/>
            <person name="Hoppner M.P."/>
            <person name="Ishida K.-I."/>
            <person name="Kim E."/>
            <person name="Koreny L."/>
            <person name="Kroth P.G."/>
            <person name="Liu Y."/>
            <person name="Malik S.-B."/>
            <person name="Maier U.G."/>
            <person name="McRose D."/>
            <person name="Mock T."/>
            <person name="Neilson J.A."/>
            <person name="Onodera N.T."/>
            <person name="Poole A.M."/>
            <person name="Pritham E.J."/>
            <person name="Richards T.A."/>
            <person name="Rocap G."/>
            <person name="Roy S.W."/>
            <person name="Sarai C."/>
            <person name="Schaack S."/>
            <person name="Shirato S."/>
            <person name="Slamovits C.H."/>
            <person name="Spencer D.F."/>
            <person name="Suzuki S."/>
            <person name="Worden A.Z."/>
            <person name="Zauner S."/>
            <person name="Barry K."/>
            <person name="Bell C."/>
            <person name="Bharti A.K."/>
            <person name="Crow J.A."/>
            <person name="Grimwood J."/>
            <person name="Kramer R."/>
            <person name="Lindquist E."/>
            <person name="Lucas S."/>
            <person name="Salamov A."/>
            <person name="McFadden G.I."/>
            <person name="Lane C.E."/>
            <person name="Keeling P.J."/>
            <person name="Gray M.W."/>
            <person name="Grigoriev I.V."/>
            <person name="Archibald J.M."/>
        </authorList>
    </citation>
    <scope>NUCLEOTIDE SEQUENCE</scope>
    <source>
        <strain evidence="6">CCMP2712</strain>
    </source>
</reference>
<dbReference type="EMBL" id="JH993005">
    <property type="protein sequence ID" value="EKX44360.1"/>
    <property type="molecule type" value="Genomic_DNA"/>
</dbReference>
<dbReference type="eggNOG" id="KOG0111">
    <property type="taxonomic scope" value="Eukaryota"/>
</dbReference>
<dbReference type="OMA" id="MQPVWAD"/>
<gene>
    <name evidence="4" type="ORF">GUITHDRAFT_50524</name>
</gene>
<dbReference type="Proteomes" id="UP000011087">
    <property type="component" value="Unassembled WGS sequence"/>
</dbReference>
<evidence type="ECO:0000313" key="4">
    <source>
        <dbReference type="EMBL" id="EKX44360.1"/>
    </source>
</evidence>
<feature type="non-terminal residue" evidence="4">
    <location>
        <position position="81"/>
    </location>
</feature>
<feature type="domain" description="RRM" evidence="3">
    <location>
        <begin position="2"/>
        <end position="80"/>
    </location>
</feature>
<dbReference type="GeneID" id="17300944"/>
<evidence type="ECO:0000313" key="6">
    <source>
        <dbReference type="Proteomes" id="UP000011087"/>
    </source>
</evidence>
<dbReference type="InterPro" id="IPR012677">
    <property type="entry name" value="Nucleotide-bd_a/b_plait_sf"/>
</dbReference>
<evidence type="ECO:0000256" key="2">
    <source>
        <dbReference type="PROSITE-ProRule" id="PRU00176"/>
    </source>
</evidence>
<dbReference type="PANTHER" id="PTHR48037">
    <property type="entry name" value="ATPASE E1"/>
    <property type="match status" value="1"/>
</dbReference>
<evidence type="ECO:0000259" key="3">
    <source>
        <dbReference type="PROSITE" id="PS50102"/>
    </source>
</evidence>
<evidence type="ECO:0000256" key="1">
    <source>
        <dbReference type="ARBA" id="ARBA00022884"/>
    </source>
</evidence>
<dbReference type="Pfam" id="PF00076">
    <property type="entry name" value="RRM_1"/>
    <property type="match status" value="1"/>
</dbReference>
<feature type="non-terminal residue" evidence="4">
    <location>
        <position position="1"/>
    </location>
</feature>
<evidence type="ECO:0000313" key="5">
    <source>
        <dbReference type="EnsemblProtists" id="EKX44360"/>
    </source>
</evidence>
<protein>
    <recommendedName>
        <fullName evidence="3">RRM domain-containing protein</fullName>
    </recommendedName>
</protein>
<dbReference type="SMART" id="SM00360">
    <property type="entry name" value="RRM"/>
    <property type="match status" value="1"/>
</dbReference>
<organism evidence="4">
    <name type="scientific">Guillardia theta (strain CCMP2712)</name>
    <name type="common">Cryptophyte</name>
    <dbReference type="NCBI Taxonomy" id="905079"/>
    <lineage>
        <taxon>Eukaryota</taxon>
        <taxon>Cryptophyceae</taxon>
        <taxon>Pyrenomonadales</taxon>
        <taxon>Geminigeraceae</taxon>
        <taxon>Guillardia</taxon>
    </lineage>
</organism>
<dbReference type="OrthoDB" id="193499at2759"/>
<proteinExistence type="predicted"/>
<dbReference type="InterPro" id="IPR034168">
    <property type="entry name" value="PPIE_RRM"/>
</dbReference>
<reference evidence="4 6" key="1">
    <citation type="journal article" date="2012" name="Nature">
        <title>Algal genomes reveal evolutionary mosaicism and the fate of nucleomorphs.</title>
        <authorList>
            <consortium name="DOE Joint Genome Institute"/>
            <person name="Curtis B.A."/>
            <person name="Tanifuji G."/>
            <person name="Burki F."/>
            <person name="Gruber A."/>
            <person name="Irimia M."/>
            <person name="Maruyama S."/>
            <person name="Arias M.C."/>
            <person name="Ball S.G."/>
            <person name="Gile G.H."/>
            <person name="Hirakawa Y."/>
            <person name="Hopkins J.F."/>
            <person name="Kuo A."/>
            <person name="Rensing S.A."/>
            <person name="Schmutz J."/>
            <person name="Symeonidi A."/>
            <person name="Elias M."/>
            <person name="Eveleigh R.J."/>
            <person name="Herman E.K."/>
            <person name="Klute M.J."/>
            <person name="Nakayama T."/>
            <person name="Obornik M."/>
            <person name="Reyes-Prieto A."/>
            <person name="Armbrust E.V."/>
            <person name="Aves S.J."/>
            <person name="Beiko R.G."/>
            <person name="Coutinho P."/>
            <person name="Dacks J.B."/>
            <person name="Durnford D.G."/>
            <person name="Fast N.M."/>
            <person name="Green B.R."/>
            <person name="Grisdale C.J."/>
            <person name="Hempel F."/>
            <person name="Henrissat B."/>
            <person name="Hoppner M.P."/>
            <person name="Ishida K."/>
            <person name="Kim E."/>
            <person name="Koreny L."/>
            <person name="Kroth P.G."/>
            <person name="Liu Y."/>
            <person name="Malik S.B."/>
            <person name="Maier U.G."/>
            <person name="McRose D."/>
            <person name="Mock T."/>
            <person name="Neilson J.A."/>
            <person name="Onodera N.T."/>
            <person name="Poole A.M."/>
            <person name="Pritham E.J."/>
            <person name="Richards T.A."/>
            <person name="Rocap G."/>
            <person name="Roy S.W."/>
            <person name="Sarai C."/>
            <person name="Schaack S."/>
            <person name="Shirato S."/>
            <person name="Slamovits C.H."/>
            <person name="Spencer D.F."/>
            <person name="Suzuki S."/>
            <person name="Worden A.Z."/>
            <person name="Zauner S."/>
            <person name="Barry K."/>
            <person name="Bell C."/>
            <person name="Bharti A.K."/>
            <person name="Crow J.A."/>
            <person name="Grimwood J."/>
            <person name="Kramer R."/>
            <person name="Lindquist E."/>
            <person name="Lucas S."/>
            <person name="Salamov A."/>
            <person name="McFadden G.I."/>
            <person name="Lane C.E."/>
            <person name="Keeling P.J."/>
            <person name="Gray M.W."/>
            <person name="Grigoriev I.V."/>
            <person name="Archibald J.M."/>
        </authorList>
    </citation>
    <scope>NUCLEOTIDE SEQUENCE</scope>
    <source>
        <strain evidence="4 6">CCMP2712</strain>
    </source>
</reference>
<dbReference type="PaxDb" id="55529-EKX44360"/>
<dbReference type="PROSITE" id="PS50102">
    <property type="entry name" value="RRM"/>
    <property type="match status" value="1"/>
</dbReference>
<keyword evidence="1 2" id="KW-0694">RNA-binding</keyword>
<name>L1J8H0_GUITC</name>
<dbReference type="AlphaFoldDB" id="L1J8H0"/>
<dbReference type="HOGENOM" id="CLU_012062_28_8_1"/>
<dbReference type="Gene3D" id="3.30.70.330">
    <property type="match status" value="1"/>
</dbReference>
<reference evidence="5" key="3">
    <citation type="submission" date="2015-06" db="UniProtKB">
        <authorList>
            <consortium name="EnsemblProtists"/>
        </authorList>
    </citation>
    <scope>IDENTIFICATION</scope>
</reference>
<keyword evidence="6" id="KW-1185">Reference proteome</keyword>
<dbReference type="PANTHER" id="PTHR48037:SF1">
    <property type="entry name" value="RRM DOMAIN-CONTAINING PROTEIN"/>
    <property type="match status" value="1"/>
</dbReference>
<dbReference type="RefSeq" id="XP_005831340.1">
    <property type="nucleotide sequence ID" value="XM_005831283.1"/>
</dbReference>
<dbReference type="CDD" id="cd12347">
    <property type="entry name" value="RRM_PPIE"/>
    <property type="match status" value="1"/>
</dbReference>
<dbReference type="SUPFAM" id="SSF54928">
    <property type="entry name" value="RNA-binding domain, RBD"/>
    <property type="match status" value="1"/>
</dbReference>
<dbReference type="KEGG" id="gtt:GUITHDRAFT_50524"/>
<sequence length="81" mass="8954">KRTLYVGGLDEEVNVDTLRAAFIPFGELVDVNIPLDNETGKHRGFGFVEYEFPDDAAEAIFNMNNGELNGRVLSVNLAKPI</sequence>
<dbReference type="GO" id="GO:0003723">
    <property type="term" value="F:RNA binding"/>
    <property type="evidence" value="ECO:0007669"/>
    <property type="project" value="UniProtKB-UniRule"/>
</dbReference>
<dbReference type="EnsemblProtists" id="EKX44360">
    <property type="protein sequence ID" value="EKX44360"/>
    <property type="gene ID" value="GUITHDRAFT_50524"/>
</dbReference>
<accession>L1J8H0</accession>
<dbReference type="InterPro" id="IPR000504">
    <property type="entry name" value="RRM_dom"/>
</dbReference>
<dbReference type="InterPro" id="IPR035979">
    <property type="entry name" value="RBD_domain_sf"/>
</dbReference>